<gene>
    <name evidence="3" type="ORF">RhiirC2_697874</name>
</gene>
<dbReference type="InterPro" id="IPR040233">
    <property type="entry name" value="CCD97-like_C"/>
</dbReference>
<dbReference type="EMBL" id="LLXL01000709">
    <property type="protein sequence ID" value="PKK69595.1"/>
    <property type="molecule type" value="Genomic_DNA"/>
</dbReference>
<feature type="region of interest" description="Disordered" evidence="1">
    <location>
        <begin position="197"/>
        <end position="234"/>
    </location>
</feature>
<feature type="domain" description="CCD97-like C-terminal" evidence="2">
    <location>
        <begin position="120"/>
        <end position="282"/>
    </location>
</feature>
<dbReference type="PANTHER" id="PTHR31840:SF1">
    <property type="entry name" value="COILED-COIL DOMAIN-CONTAINING PROTEIN 97"/>
    <property type="match status" value="1"/>
</dbReference>
<dbReference type="InterPro" id="IPR018613">
    <property type="entry name" value="Ccdc97-like"/>
</dbReference>
<dbReference type="PANTHER" id="PTHR31840">
    <property type="entry name" value="COILED-COIL DOMAIN-CONTAINING PROTEIN 97"/>
    <property type="match status" value="1"/>
</dbReference>
<dbReference type="Pfam" id="PF09747">
    <property type="entry name" value="CCD97-like_C"/>
    <property type="match status" value="1"/>
</dbReference>
<proteinExistence type="predicted"/>
<dbReference type="VEuPathDB" id="FungiDB:FUN_019678"/>
<name>A0A2N1N6Q1_9GLOM</name>
<dbReference type="AlphaFoldDB" id="A0A2N1N6Q1"/>
<reference evidence="3 4" key="2">
    <citation type="submission" date="2017-10" db="EMBL/GenBank/DDBJ databases">
        <title>Extensive intraspecific genome diversity in a model arbuscular mycorrhizal fungus.</title>
        <authorList>
            <person name="Chen E.C.H."/>
            <person name="Morin E."/>
            <person name="Baudet D."/>
            <person name="Noel J."/>
            <person name="Ndikumana S."/>
            <person name="Charron P."/>
            <person name="St-Onge C."/>
            <person name="Giorgi J."/>
            <person name="Grigoriev I.V."/>
            <person name="Roux C."/>
            <person name="Martin F.M."/>
            <person name="Corradi N."/>
        </authorList>
    </citation>
    <scope>NUCLEOTIDE SEQUENCE [LARGE SCALE GENOMIC DNA]</scope>
    <source>
        <strain evidence="3 4">C2</strain>
    </source>
</reference>
<evidence type="ECO:0000259" key="2">
    <source>
        <dbReference type="Pfam" id="PF09747"/>
    </source>
</evidence>
<evidence type="ECO:0000256" key="1">
    <source>
        <dbReference type="SAM" id="MobiDB-lite"/>
    </source>
</evidence>
<protein>
    <recommendedName>
        <fullName evidence="2">CCD97-like C-terminal domain-containing protein</fullName>
    </recommendedName>
</protein>
<evidence type="ECO:0000313" key="3">
    <source>
        <dbReference type="EMBL" id="PKK69595.1"/>
    </source>
</evidence>
<reference evidence="3 4" key="1">
    <citation type="submission" date="2016-04" db="EMBL/GenBank/DDBJ databases">
        <title>Genome analyses suggest a sexual origin of heterokaryosis in a supposedly ancient asexual fungus.</title>
        <authorList>
            <person name="Ropars J."/>
            <person name="Sedzielewska K."/>
            <person name="Noel J."/>
            <person name="Charron P."/>
            <person name="Farinelli L."/>
            <person name="Marton T."/>
            <person name="Kruger M."/>
            <person name="Pelin A."/>
            <person name="Brachmann A."/>
            <person name="Corradi N."/>
        </authorList>
    </citation>
    <scope>NUCLEOTIDE SEQUENCE [LARGE SCALE GENOMIC DNA]</scope>
    <source>
        <strain evidence="3 4">C2</strain>
    </source>
</reference>
<sequence length="306" mass="36533">MDINTKEEIFDHISKNLSSIQFKTLRENEVEATVDEKLTTMKQTLENDPALFLTKWGKFLPKNELEKFECLRGDYEVNWHLNKLLSTQNKNTISSSIASEPPIISKQLLPSSRHNKQILNRRYKYLTTMLDNTSYFGDEAIEMREPSLYEDYVGQYIPEEERYKQFDDDVDLIDRVYYDIDQSYIHDRLQEEKRILEEQEEEEEEEEEEENEIEKKVKGDGMADNEDVPQISEEEKQQLRADLVDIMRNKFMSGDDPDFDYDAVDFNEEYDDVNVQEQEIQENILIMRNRMKLQRLKMERANMIIS</sequence>
<dbReference type="Proteomes" id="UP000233469">
    <property type="component" value="Unassembled WGS sequence"/>
</dbReference>
<accession>A0A2N1N6Q1</accession>
<organism evidence="3 4">
    <name type="scientific">Rhizophagus irregularis</name>
    <dbReference type="NCBI Taxonomy" id="588596"/>
    <lineage>
        <taxon>Eukaryota</taxon>
        <taxon>Fungi</taxon>
        <taxon>Fungi incertae sedis</taxon>
        <taxon>Mucoromycota</taxon>
        <taxon>Glomeromycotina</taxon>
        <taxon>Glomeromycetes</taxon>
        <taxon>Glomerales</taxon>
        <taxon>Glomeraceae</taxon>
        <taxon>Rhizophagus</taxon>
    </lineage>
</organism>
<feature type="compositionally biased region" description="Acidic residues" evidence="1">
    <location>
        <begin position="198"/>
        <end position="212"/>
    </location>
</feature>
<comment type="caution">
    <text evidence="3">The sequence shown here is derived from an EMBL/GenBank/DDBJ whole genome shotgun (WGS) entry which is preliminary data.</text>
</comment>
<dbReference type="VEuPathDB" id="FungiDB:RhiirFUN_018587"/>
<evidence type="ECO:0000313" key="4">
    <source>
        <dbReference type="Proteomes" id="UP000233469"/>
    </source>
</evidence>
<dbReference type="VEuPathDB" id="FungiDB:RhiirA1_373627"/>